<dbReference type="RefSeq" id="WP_070009560.1">
    <property type="nucleotide sequence ID" value="NZ_LJGS01000036.1"/>
</dbReference>
<dbReference type="PANTHER" id="PTHR21310">
    <property type="entry name" value="AMINOGLYCOSIDE PHOSPHOTRANSFERASE-RELATED-RELATED"/>
    <property type="match status" value="1"/>
</dbReference>
<dbReference type="Gene3D" id="3.90.1200.10">
    <property type="match status" value="1"/>
</dbReference>
<evidence type="ECO:0000313" key="3">
    <source>
        <dbReference type="EMBL" id="OEU90813.1"/>
    </source>
</evidence>
<dbReference type="PANTHER" id="PTHR21310:SF42">
    <property type="entry name" value="BIFUNCTIONAL AAC_APH"/>
    <property type="match status" value="1"/>
</dbReference>
<dbReference type="EMBL" id="LJGT01000038">
    <property type="protein sequence ID" value="OEU90813.1"/>
    <property type="molecule type" value="Genomic_DNA"/>
</dbReference>
<evidence type="ECO:0000313" key="4">
    <source>
        <dbReference type="Proteomes" id="UP000176087"/>
    </source>
</evidence>
<proteinExistence type="predicted"/>
<feature type="compositionally biased region" description="Basic and acidic residues" evidence="1">
    <location>
        <begin position="311"/>
        <end position="324"/>
    </location>
</feature>
<dbReference type="SUPFAM" id="SSF56112">
    <property type="entry name" value="Protein kinase-like (PK-like)"/>
    <property type="match status" value="1"/>
</dbReference>
<dbReference type="InterPro" id="IPR002575">
    <property type="entry name" value="Aminoglycoside_PTrfase"/>
</dbReference>
<dbReference type="InterPro" id="IPR011009">
    <property type="entry name" value="Kinase-like_dom_sf"/>
</dbReference>
<feature type="domain" description="Aminoglycoside phosphotransferase" evidence="2">
    <location>
        <begin position="35"/>
        <end position="268"/>
    </location>
</feature>
<organism evidence="3 4">
    <name type="scientific">Streptomyces abyssalis</name>
    <dbReference type="NCBI Taxonomy" id="933944"/>
    <lineage>
        <taxon>Bacteria</taxon>
        <taxon>Bacillati</taxon>
        <taxon>Actinomycetota</taxon>
        <taxon>Actinomycetes</taxon>
        <taxon>Kitasatosporales</taxon>
        <taxon>Streptomycetaceae</taxon>
        <taxon>Streptomyces</taxon>
    </lineage>
</organism>
<dbReference type="Pfam" id="PF01636">
    <property type="entry name" value="APH"/>
    <property type="match status" value="1"/>
</dbReference>
<evidence type="ECO:0000259" key="2">
    <source>
        <dbReference type="Pfam" id="PF01636"/>
    </source>
</evidence>
<protein>
    <recommendedName>
        <fullName evidence="2">Aminoglycoside phosphotransferase domain-containing protein</fullName>
    </recommendedName>
</protein>
<keyword evidence="4" id="KW-1185">Reference proteome</keyword>
<dbReference type="InterPro" id="IPR051678">
    <property type="entry name" value="AGP_Transferase"/>
</dbReference>
<evidence type="ECO:0000256" key="1">
    <source>
        <dbReference type="SAM" id="MobiDB-lite"/>
    </source>
</evidence>
<accession>A0A1E7JRG0</accession>
<feature type="region of interest" description="Disordered" evidence="1">
    <location>
        <begin position="297"/>
        <end position="324"/>
    </location>
</feature>
<name>A0A1E7JRG0_9ACTN</name>
<dbReference type="PATRIC" id="fig|933944.5.peg.5767"/>
<dbReference type="CDD" id="cd05155">
    <property type="entry name" value="APH_ChoK_like_1"/>
    <property type="match status" value="1"/>
</dbReference>
<comment type="caution">
    <text evidence="3">The sequence shown here is derived from an EMBL/GenBank/DDBJ whole genome shotgun (WGS) entry which is preliminary data.</text>
</comment>
<reference evidence="3 4" key="1">
    <citation type="journal article" date="2016" name="Front. Microbiol.">
        <title>Comparative Genomics Analysis of Streptomyces Species Reveals Their Adaptation to the Marine Environment and Their Diversity at the Genomic Level.</title>
        <authorList>
            <person name="Tian X."/>
            <person name="Zhang Z."/>
            <person name="Yang T."/>
            <person name="Chen M."/>
            <person name="Li J."/>
            <person name="Chen F."/>
            <person name="Yang J."/>
            <person name="Li W."/>
            <person name="Zhang B."/>
            <person name="Zhang Z."/>
            <person name="Wu J."/>
            <person name="Zhang C."/>
            <person name="Long L."/>
            <person name="Xiao J."/>
        </authorList>
    </citation>
    <scope>NUCLEOTIDE SEQUENCE [LARGE SCALE GENOMIC DNA]</scope>
    <source>
        <strain evidence="3 4">SCSIO 10390</strain>
    </source>
</reference>
<dbReference type="AlphaFoldDB" id="A0A1E7JRG0"/>
<sequence>MSETTARPFIDAALVRKLIAAQFPHWADLPVVPVAAGGVDNRTFHLGDAMSVRLPSAEGYAPQVAKEQEWLPFLAPQLPLPVPAPLAKGLPAAGYPFHWSVNRWIEGETAHTELVGDLTEFATDLAGFVTALQRADTSGGPLAGAHSAYRGASLTHYDTETRQALVDLEGRIPCETAAAVWETALRRPRPPEGPPVWFHGDIAQGNLLVREGRLAAVIDFGTSGVGDPACDLQIAWTMLSGESRAAFREAVYAGGLLDPGAWARGRGWTLWKALITLAWGTDEGLRSEASRVLDAVLSEYEEDEQEDEKEEERKTEEQPSRSRH</sequence>
<dbReference type="STRING" id="933944.AN215_13505"/>
<feature type="compositionally biased region" description="Acidic residues" evidence="1">
    <location>
        <begin position="299"/>
        <end position="310"/>
    </location>
</feature>
<dbReference type="Gene3D" id="3.30.200.20">
    <property type="entry name" value="Phosphorylase Kinase, domain 1"/>
    <property type="match status" value="1"/>
</dbReference>
<gene>
    <name evidence="3" type="ORF">AN215_13505</name>
</gene>
<dbReference type="Proteomes" id="UP000176087">
    <property type="component" value="Unassembled WGS sequence"/>
</dbReference>